<dbReference type="OrthoDB" id="3691671at2"/>
<keyword evidence="3" id="KW-1185">Reference proteome</keyword>
<organism evidence="2 3">
    <name type="scientific">Saccharothrix carnea</name>
    <dbReference type="NCBI Taxonomy" id="1280637"/>
    <lineage>
        <taxon>Bacteria</taxon>
        <taxon>Bacillati</taxon>
        <taxon>Actinomycetota</taxon>
        <taxon>Actinomycetes</taxon>
        <taxon>Pseudonocardiales</taxon>
        <taxon>Pseudonocardiaceae</taxon>
        <taxon>Saccharothrix</taxon>
    </lineage>
</organism>
<comment type="caution">
    <text evidence="2">The sequence shown here is derived from an EMBL/GenBank/DDBJ whole genome shotgun (WGS) entry which is preliminary data.</text>
</comment>
<dbReference type="EMBL" id="PYAX01000001">
    <property type="protein sequence ID" value="PSL58611.1"/>
    <property type="molecule type" value="Genomic_DNA"/>
</dbReference>
<evidence type="ECO:0000313" key="2">
    <source>
        <dbReference type="EMBL" id="PSL58611.1"/>
    </source>
</evidence>
<feature type="chain" id="PRO_5015177197" description="Secreted protein" evidence="1">
    <location>
        <begin position="35"/>
        <end position="147"/>
    </location>
</feature>
<dbReference type="Proteomes" id="UP000241118">
    <property type="component" value="Unassembled WGS sequence"/>
</dbReference>
<evidence type="ECO:0000256" key="1">
    <source>
        <dbReference type="SAM" id="SignalP"/>
    </source>
</evidence>
<feature type="signal peptide" evidence="1">
    <location>
        <begin position="1"/>
        <end position="34"/>
    </location>
</feature>
<name>A0A2P8IJJ0_SACCR</name>
<sequence>MKISSIRSVRPAKAAAVLAVVAGAIFASVLPSSADVSAQSPSQSGVRVQSPAERLARGAALGVEVLVACPAGWSNYVNVQITQRVGPGIASGSGYTQFTCTGGLQTLDLTVHANQHAFRAGTAFATAVISNGSGQVRDDREIEIVNP</sequence>
<evidence type="ECO:0000313" key="3">
    <source>
        <dbReference type="Proteomes" id="UP000241118"/>
    </source>
</evidence>
<keyword evidence="1" id="KW-0732">Signal</keyword>
<proteinExistence type="predicted"/>
<dbReference type="AlphaFoldDB" id="A0A2P8IJJ0"/>
<protein>
    <recommendedName>
        <fullName evidence="4">Secreted protein</fullName>
    </recommendedName>
</protein>
<gene>
    <name evidence="2" type="ORF">B0I31_101832</name>
</gene>
<accession>A0A2P8IJJ0</accession>
<dbReference type="RefSeq" id="WP_106613876.1">
    <property type="nucleotide sequence ID" value="NZ_PYAX01000001.1"/>
</dbReference>
<reference evidence="2 3" key="1">
    <citation type="submission" date="2018-03" db="EMBL/GenBank/DDBJ databases">
        <title>Genomic Encyclopedia of Type Strains, Phase III (KMG-III): the genomes of soil and plant-associated and newly described type strains.</title>
        <authorList>
            <person name="Whitman W."/>
        </authorList>
    </citation>
    <scope>NUCLEOTIDE SEQUENCE [LARGE SCALE GENOMIC DNA]</scope>
    <source>
        <strain evidence="2 3">CGMCC 4.7097</strain>
    </source>
</reference>
<evidence type="ECO:0008006" key="4">
    <source>
        <dbReference type="Google" id="ProtNLM"/>
    </source>
</evidence>